<evidence type="ECO:0000313" key="3">
    <source>
        <dbReference type="WBParaSite" id="jg953"/>
    </source>
</evidence>
<dbReference type="Pfam" id="PF08719">
    <property type="entry name" value="NADAR"/>
    <property type="match status" value="1"/>
</dbReference>
<proteinExistence type="predicted"/>
<protein>
    <submittedName>
        <fullName evidence="3">NADAR domain-containing protein</fullName>
    </submittedName>
</protein>
<sequence length="157" mass="18636">MFVQLDTAKDEQLFASSSWSETTDHQDGSRLLFFSGHYVLSNHFCRQKMFYSSGNYFNSSEQYYMYQKALRHGDEKAAKRVLRARNPKQMKWICKRLDNKSKTVWEKHRVELGIGVHISSKKKEDVNYWCGLNTLGRLLMELRETLDLDLREKLFLL</sequence>
<dbReference type="CDD" id="cd15457">
    <property type="entry name" value="NADAR"/>
    <property type="match status" value="1"/>
</dbReference>
<evidence type="ECO:0000259" key="1">
    <source>
        <dbReference type="Pfam" id="PF08719"/>
    </source>
</evidence>
<organism evidence="2 3">
    <name type="scientific">Ditylenchus dipsaci</name>
    <dbReference type="NCBI Taxonomy" id="166011"/>
    <lineage>
        <taxon>Eukaryota</taxon>
        <taxon>Metazoa</taxon>
        <taxon>Ecdysozoa</taxon>
        <taxon>Nematoda</taxon>
        <taxon>Chromadorea</taxon>
        <taxon>Rhabditida</taxon>
        <taxon>Tylenchina</taxon>
        <taxon>Tylenchomorpha</taxon>
        <taxon>Sphaerularioidea</taxon>
        <taxon>Anguinidae</taxon>
        <taxon>Anguininae</taxon>
        <taxon>Ditylenchus</taxon>
    </lineage>
</organism>
<dbReference type="Proteomes" id="UP000887574">
    <property type="component" value="Unplaced"/>
</dbReference>
<dbReference type="AlphaFoldDB" id="A0A915ET46"/>
<dbReference type="InterPro" id="IPR012816">
    <property type="entry name" value="NADAR"/>
</dbReference>
<evidence type="ECO:0000313" key="2">
    <source>
        <dbReference type="Proteomes" id="UP000887574"/>
    </source>
</evidence>
<dbReference type="Gene3D" id="1.10.357.40">
    <property type="entry name" value="YbiA-like"/>
    <property type="match status" value="1"/>
</dbReference>
<feature type="domain" description="NADAR" evidence="1">
    <location>
        <begin position="38"/>
        <end position="111"/>
    </location>
</feature>
<dbReference type="WBParaSite" id="jg953">
    <property type="protein sequence ID" value="jg953"/>
    <property type="gene ID" value="jg953"/>
</dbReference>
<accession>A0A915ET46</accession>
<dbReference type="InterPro" id="IPR037238">
    <property type="entry name" value="YbiA-like_sf"/>
</dbReference>
<name>A0A915ET46_9BILA</name>
<dbReference type="SUPFAM" id="SSF143990">
    <property type="entry name" value="YbiA-like"/>
    <property type="match status" value="1"/>
</dbReference>
<keyword evidence="2" id="KW-1185">Reference proteome</keyword>
<reference evidence="3" key="1">
    <citation type="submission" date="2022-11" db="UniProtKB">
        <authorList>
            <consortium name="WormBaseParasite"/>
        </authorList>
    </citation>
    <scope>IDENTIFICATION</scope>
</reference>